<dbReference type="GO" id="GO:0032259">
    <property type="term" value="P:methylation"/>
    <property type="evidence" value="ECO:0007669"/>
    <property type="project" value="UniProtKB-KW"/>
</dbReference>
<dbReference type="AlphaFoldDB" id="A0AAN6IRF1"/>
<gene>
    <name evidence="4" type="ORF">HRR80_007595</name>
</gene>
<dbReference type="EMBL" id="JAJGCB010000018">
    <property type="protein sequence ID" value="KAJ8988574.1"/>
    <property type="molecule type" value="Genomic_DNA"/>
</dbReference>
<sequence length="187" mass="20858">MSAETQSQGPSVGTHPDVIKVIRQPGSFASYSVSTTTLPPGALMARLTSPPLTFAPVKRWSSVQVSENQDIELNCDFLYVNHSCEPSVEFHVIPEEDKPVIEVRVAMRRDENGNPKGIKPGDELTFFYPSTEWVMDQPFECKCGTKSCKGWISGARDMTPDQLRGYFLNAHIEDLRSIPRQQAQGKN</sequence>
<organism evidence="4 5">
    <name type="scientific">Exophiala dermatitidis</name>
    <name type="common">Black yeast-like fungus</name>
    <name type="synonym">Wangiella dermatitidis</name>
    <dbReference type="NCBI Taxonomy" id="5970"/>
    <lineage>
        <taxon>Eukaryota</taxon>
        <taxon>Fungi</taxon>
        <taxon>Dikarya</taxon>
        <taxon>Ascomycota</taxon>
        <taxon>Pezizomycotina</taxon>
        <taxon>Eurotiomycetes</taxon>
        <taxon>Chaetothyriomycetidae</taxon>
        <taxon>Chaetothyriales</taxon>
        <taxon>Herpotrichiellaceae</taxon>
        <taxon>Exophiala</taxon>
    </lineage>
</organism>
<dbReference type="Gene3D" id="2.170.270.10">
    <property type="entry name" value="SET domain"/>
    <property type="match status" value="1"/>
</dbReference>
<dbReference type="InterPro" id="IPR003616">
    <property type="entry name" value="Post-SET_dom"/>
</dbReference>
<name>A0AAN6IRF1_EXODE</name>
<dbReference type="InterPro" id="IPR046341">
    <property type="entry name" value="SET_dom_sf"/>
</dbReference>
<keyword evidence="2" id="KW-0808">Transferase</keyword>
<evidence type="ECO:0000256" key="1">
    <source>
        <dbReference type="ARBA" id="ARBA00022603"/>
    </source>
</evidence>
<proteinExistence type="predicted"/>
<protein>
    <recommendedName>
        <fullName evidence="3">Post-SET domain-containing protein</fullName>
    </recommendedName>
</protein>
<dbReference type="PROSITE" id="PS50868">
    <property type="entry name" value="POST_SET"/>
    <property type="match status" value="1"/>
</dbReference>
<evidence type="ECO:0000313" key="4">
    <source>
        <dbReference type="EMBL" id="KAJ8988574.1"/>
    </source>
</evidence>
<dbReference type="SUPFAM" id="SSF82199">
    <property type="entry name" value="SET domain"/>
    <property type="match status" value="1"/>
</dbReference>
<keyword evidence="1" id="KW-0489">Methyltransferase</keyword>
<evidence type="ECO:0000256" key="2">
    <source>
        <dbReference type="ARBA" id="ARBA00022679"/>
    </source>
</evidence>
<dbReference type="InterPro" id="IPR053201">
    <property type="entry name" value="Flavunoidine_N-MTase"/>
</dbReference>
<dbReference type="PANTHER" id="PTHR12350">
    <property type="entry name" value="HISTONE-LYSINE N-METHYLTRANSFERASE-RELATED"/>
    <property type="match status" value="1"/>
</dbReference>
<evidence type="ECO:0000259" key="3">
    <source>
        <dbReference type="PROSITE" id="PS50868"/>
    </source>
</evidence>
<dbReference type="Proteomes" id="UP001161757">
    <property type="component" value="Unassembled WGS sequence"/>
</dbReference>
<accession>A0AAN6IRF1</accession>
<evidence type="ECO:0000313" key="5">
    <source>
        <dbReference type="Proteomes" id="UP001161757"/>
    </source>
</evidence>
<comment type="caution">
    <text evidence="4">The sequence shown here is derived from an EMBL/GenBank/DDBJ whole genome shotgun (WGS) entry which is preliminary data.</text>
</comment>
<dbReference type="GO" id="GO:0008168">
    <property type="term" value="F:methyltransferase activity"/>
    <property type="evidence" value="ECO:0007669"/>
    <property type="project" value="UniProtKB-KW"/>
</dbReference>
<dbReference type="PANTHER" id="PTHR12350:SF19">
    <property type="entry name" value="SET DOMAIN-CONTAINING PROTEIN"/>
    <property type="match status" value="1"/>
</dbReference>
<feature type="domain" description="Post-SET" evidence="3">
    <location>
        <begin position="137"/>
        <end position="153"/>
    </location>
</feature>
<dbReference type="CDD" id="cd08161">
    <property type="entry name" value="SET"/>
    <property type="match status" value="1"/>
</dbReference>
<reference evidence="4" key="1">
    <citation type="submission" date="2023-01" db="EMBL/GenBank/DDBJ databases">
        <title>Exophiala dermititidis isolated from Cystic Fibrosis Patient.</title>
        <authorList>
            <person name="Kurbessoian T."/>
            <person name="Crocker A."/>
            <person name="Murante D."/>
            <person name="Hogan D.A."/>
            <person name="Stajich J.E."/>
        </authorList>
    </citation>
    <scope>NUCLEOTIDE SEQUENCE</scope>
    <source>
        <strain evidence="4">Ex8</strain>
    </source>
</reference>